<sequence>MVTQVSESPRFFLLENDMWGPHDTQCDTVEPDNIGDAPCCPRCGGAIGMREWLLPYRVNLELYGQGLADFIEGPGYNVLITERFAEAFRAEGLTGLLGFHPVEVVRVKRKRKGPKPGAVPRYFTVTVCFSRAAVDDGRSRLRRFAPVTCPECRTPGRDSIHGFTLEPGTWQGEDVFRPRGLQGCILVSERFAEFVKRHGLTNVKLTPIEEYIWDPRRMGPPDAPQAGPT</sequence>
<dbReference type="Proteomes" id="UP000256345">
    <property type="component" value="Unassembled WGS sequence"/>
</dbReference>
<dbReference type="EMBL" id="QUMU01000002">
    <property type="protein sequence ID" value="REG36044.1"/>
    <property type="molecule type" value="Genomic_DNA"/>
</dbReference>
<evidence type="ECO:0000313" key="2">
    <source>
        <dbReference type="Proteomes" id="UP000256345"/>
    </source>
</evidence>
<evidence type="ECO:0000313" key="1">
    <source>
        <dbReference type="EMBL" id="REG36044.1"/>
    </source>
</evidence>
<keyword evidence="2" id="KW-1185">Reference proteome</keyword>
<comment type="caution">
    <text evidence="1">The sequence shown here is derived from an EMBL/GenBank/DDBJ whole genome shotgun (WGS) entry which is preliminary data.</text>
</comment>
<gene>
    <name evidence="1" type="ORF">ATI61_102418</name>
</gene>
<accession>A0ABX9K8R2</accession>
<name>A0ABX9K8R2_9BACT</name>
<reference evidence="1 2" key="1">
    <citation type="submission" date="2018-08" db="EMBL/GenBank/DDBJ databases">
        <title>Genomic Encyclopedia of Archaeal and Bacterial Type Strains, Phase II (KMG-II): from individual species to whole genera.</title>
        <authorList>
            <person name="Goeker M."/>
        </authorList>
    </citation>
    <scope>NUCLEOTIDE SEQUENCE [LARGE SCALE GENOMIC DNA]</scope>
    <source>
        <strain evidence="1 2">DSM 2261</strain>
    </source>
</reference>
<protein>
    <submittedName>
        <fullName evidence="1">Uncharacterized protein</fullName>
    </submittedName>
</protein>
<proteinExistence type="predicted"/>
<organism evidence="1 2">
    <name type="scientific">Archangium gephyra</name>
    <dbReference type="NCBI Taxonomy" id="48"/>
    <lineage>
        <taxon>Bacteria</taxon>
        <taxon>Pseudomonadati</taxon>
        <taxon>Myxococcota</taxon>
        <taxon>Myxococcia</taxon>
        <taxon>Myxococcales</taxon>
        <taxon>Cystobacterineae</taxon>
        <taxon>Archangiaceae</taxon>
        <taxon>Archangium</taxon>
    </lineage>
</organism>